<keyword evidence="2" id="KW-1185">Reference proteome</keyword>
<dbReference type="EMBL" id="PQWO01000034">
    <property type="protein sequence ID" value="PZD70527.1"/>
    <property type="molecule type" value="Genomic_DNA"/>
</dbReference>
<dbReference type="Proteomes" id="UP000248857">
    <property type="component" value="Unassembled WGS sequence"/>
</dbReference>
<protein>
    <submittedName>
        <fullName evidence="1">Uncharacterized protein</fullName>
    </submittedName>
</protein>
<dbReference type="OrthoDB" id="516763at2"/>
<dbReference type="AlphaFoldDB" id="A0A2W1JNP6"/>
<reference evidence="1 2" key="1">
    <citation type="journal article" date="2018" name="Sci. Rep.">
        <title>A novel species of the marine cyanobacterium Acaryochloris with a unique pigment content and lifestyle.</title>
        <authorList>
            <person name="Partensky F."/>
            <person name="Six C."/>
            <person name="Ratin M."/>
            <person name="Garczarek L."/>
            <person name="Vaulot D."/>
            <person name="Probert I."/>
            <person name="Calteau A."/>
            <person name="Gourvil P."/>
            <person name="Marie D."/>
            <person name="Grebert T."/>
            <person name="Bouchier C."/>
            <person name="Le Panse S."/>
            <person name="Gachenot M."/>
            <person name="Rodriguez F."/>
            <person name="Garrido J.L."/>
        </authorList>
    </citation>
    <scope>NUCLEOTIDE SEQUENCE [LARGE SCALE GENOMIC DNA]</scope>
    <source>
        <strain evidence="1 2">RCC1774</strain>
    </source>
</reference>
<sequence>MFHRISQCHTCIYHARSLYLGYDPDSTEADYVAISEVAKDGLWAPKAWAFEGWGIAVGGRKLPTAVRR</sequence>
<organism evidence="1 2">
    <name type="scientific">Acaryochloris thomasi RCC1774</name>
    <dbReference type="NCBI Taxonomy" id="1764569"/>
    <lineage>
        <taxon>Bacteria</taxon>
        <taxon>Bacillati</taxon>
        <taxon>Cyanobacteriota</taxon>
        <taxon>Cyanophyceae</taxon>
        <taxon>Acaryochloridales</taxon>
        <taxon>Acaryochloridaceae</taxon>
        <taxon>Acaryochloris</taxon>
        <taxon>Acaryochloris thomasi</taxon>
    </lineage>
</organism>
<gene>
    <name evidence="1" type="ORF">C1752_10956</name>
</gene>
<evidence type="ECO:0000313" key="2">
    <source>
        <dbReference type="Proteomes" id="UP000248857"/>
    </source>
</evidence>
<evidence type="ECO:0000313" key="1">
    <source>
        <dbReference type="EMBL" id="PZD70527.1"/>
    </source>
</evidence>
<proteinExistence type="predicted"/>
<name>A0A2W1JNP6_9CYAN</name>
<dbReference type="RefSeq" id="WP_110988918.1">
    <property type="nucleotide sequence ID" value="NZ_CAWNWM010000034.1"/>
</dbReference>
<comment type="caution">
    <text evidence="1">The sequence shown here is derived from an EMBL/GenBank/DDBJ whole genome shotgun (WGS) entry which is preliminary data.</text>
</comment>
<accession>A0A2W1JNP6</accession>